<protein>
    <submittedName>
        <fullName evidence="2">Uncharacterized protein</fullName>
    </submittedName>
</protein>
<feature type="region of interest" description="Disordered" evidence="1">
    <location>
        <begin position="1"/>
        <end position="20"/>
    </location>
</feature>
<dbReference type="Gramene" id="TuG1812G0300004085.01.T01">
    <property type="protein sequence ID" value="TuG1812G0300004085.01.T01.cds425553"/>
    <property type="gene ID" value="TuG1812G0300004085.01"/>
</dbReference>
<reference evidence="3" key="1">
    <citation type="journal article" date="2013" name="Nature">
        <title>Draft genome of the wheat A-genome progenitor Triticum urartu.</title>
        <authorList>
            <person name="Ling H.Q."/>
            <person name="Zhao S."/>
            <person name="Liu D."/>
            <person name="Wang J."/>
            <person name="Sun H."/>
            <person name="Zhang C."/>
            <person name="Fan H."/>
            <person name="Li D."/>
            <person name="Dong L."/>
            <person name="Tao Y."/>
            <person name="Gao C."/>
            <person name="Wu H."/>
            <person name="Li Y."/>
            <person name="Cui Y."/>
            <person name="Guo X."/>
            <person name="Zheng S."/>
            <person name="Wang B."/>
            <person name="Yu K."/>
            <person name="Liang Q."/>
            <person name="Yang W."/>
            <person name="Lou X."/>
            <person name="Chen J."/>
            <person name="Feng M."/>
            <person name="Jian J."/>
            <person name="Zhang X."/>
            <person name="Luo G."/>
            <person name="Jiang Y."/>
            <person name="Liu J."/>
            <person name="Wang Z."/>
            <person name="Sha Y."/>
            <person name="Zhang B."/>
            <person name="Wu H."/>
            <person name="Tang D."/>
            <person name="Shen Q."/>
            <person name="Xue P."/>
            <person name="Zou S."/>
            <person name="Wang X."/>
            <person name="Liu X."/>
            <person name="Wang F."/>
            <person name="Yang Y."/>
            <person name="An X."/>
            <person name="Dong Z."/>
            <person name="Zhang K."/>
            <person name="Zhang X."/>
            <person name="Luo M.C."/>
            <person name="Dvorak J."/>
            <person name="Tong Y."/>
            <person name="Wang J."/>
            <person name="Yang H."/>
            <person name="Li Z."/>
            <person name="Wang D."/>
            <person name="Zhang A."/>
            <person name="Wang J."/>
        </authorList>
    </citation>
    <scope>NUCLEOTIDE SEQUENCE</scope>
    <source>
        <strain evidence="3">cv. G1812</strain>
    </source>
</reference>
<evidence type="ECO:0000256" key="1">
    <source>
        <dbReference type="SAM" id="MobiDB-lite"/>
    </source>
</evidence>
<accession>A0A8R7PXN9</accession>
<name>A0A8R7PXN9_TRIUA</name>
<sequence length="57" mass="6476">MPWRTLAAAGRSQSAHARRTQAKVWASGEVAERRMLAKNARAVGRSRRREWARMTAL</sequence>
<reference evidence="2" key="3">
    <citation type="submission" date="2022-06" db="UniProtKB">
        <authorList>
            <consortium name="EnsemblPlants"/>
        </authorList>
    </citation>
    <scope>IDENTIFICATION</scope>
</reference>
<evidence type="ECO:0000313" key="2">
    <source>
        <dbReference type="EnsemblPlants" id="TuG1812G0300004085.01.T01.cds425553"/>
    </source>
</evidence>
<dbReference type="Proteomes" id="UP000015106">
    <property type="component" value="Chromosome 3"/>
</dbReference>
<keyword evidence="3" id="KW-1185">Reference proteome</keyword>
<dbReference type="EnsemblPlants" id="TuG1812G0300004085.01.T01">
    <property type="protein sequence ID" value="TuG1812G0300004085.01.T01.cds425553"/>
    <property type="gene ID" value="TuG1812G0300004085.01"/>
</dbReference>
<proteinExistence type="predicted"/>
<dbReference type="AlphaFoldDB" id="A0A8R7PXN9"/>
<evidence type="ECO:0000313" key="3">
    <source>
        <dbReference type="Proteomes" id="UP000015106"/>
    </source>
</evidence>
<organism evidence="2 3">
    <name type="scientific">Triticum urartu</name>
    <name type="common">Red wild einkorn</name>
    <name type="synonym">Crithodium urartu</name>
    <dbReference type="NCBI Taxonomy" id="4572"/>
    <lineage>
        <taxon>Eukaryota</taxon>
        <taxon>Viridiplantae</taxon>
        <taxon>Streptophyta</taxon>
        <taxon>Embryophyta</taxon>
        <taxon>Tracheophyta</taxon>
        <taxon>Spermatophyta</taxon>
        <taxon>Magnoliopsida</taxon>
        <taxon>Liliopsida</taxon>
        <taxon>Poales</taxon>
        <taxon>Poaceae</taxon>
        <taxon>BOP clade</taxon>
        <taxon>Pooideae</taxon>
        <taxon>Triticodae</taxon>
        <taxon>Triticeae</taxon>
        <taxon>Triticinae</taxon>
        <taxon>Triticum</taxon>
    </lineage>
</organism>
<reference evidence="2" key="2">
    <citation type="submission" date="2018-03" db="EMBL/GenBank/DDBJ databases">
        <title>The Triticum urartu genome reveals the dynamic nature of wheat genome evolution.</title>
        <authorList>
            <person name="Ling H."/>
            <person name="Ma B."/>
            <person name="Shi X."/>
            <person name="Liu H."/>
            <person name="Dong L."/>
            <person name="Sun H."/>
            <person name="Cao Y."/>
            <person name="Gao Q."/>
            <person name="Zheng S."/>
            <person name="Li Y."/>
            <person name="Yu Y."/>
            <person name="Du H."/>
            <person name="Qi M."/>
            <person name="Li Y."/>
            <person name="Yu H."/>
            <person name="Cui Y."/>
            <person name="Wang N."/>
            <person name="Chen C."/>
            <person name="Wu H."/>
            <person name="Zhao Y."/>
            <person name="Zhang J."/>
            <person name="Li Y."/>
            <person name="Zhou W."/>
            <person name="Zhang B."/>
            <person name="Hu W."/>
            <person name="Eijk M."/>
            <person name="Tang J."/>
            <person name="Witsenboer H."/>
            <person name="Zhao S."/>
            <person name="Li Z."/>
            <person name="Zhang A."/>
            <person name="Wang D."/>
            <person name="Liang C."/>
        </authorList>
    </citation>
    <scope>NUCLEOTIDE SEQUENCE [LARGE SCALE GENOMIC DNA]</scope>
    <source>
        <strain evidence="2">cv. G1812</strain>
    </source>
</reference>